<evidence type="ECO:0000313" key="1">
    <source>
        <dbReference type="EMBL" id="NHQ86837.1"/>
    </source>
</evidence>
<dbReference type="NCBIfam" id="NF041292">
    <property type="entry name" value="StbB"/>
    <property type="match status" value="1"/>
</dbReference>
<dbReference type="SUPFAM" id="SSF52540">
    <property type="entry name" value="P-loop containing nucleoside triphosphate hydrolases"/>
    <property type="match status" value="1"/>
</dbReference>
<dbReference type="Gene3D" id="3.40.50.300">
    <property type="entry name" value="P-loop containing nucleotide triphosphate hydrolases"/>
    <property type="match status" value="1"/>
</dbReference>
<organism evidence="1 2">
    <name type="scientific">Iodobacter violaceini</name>
    <dbReference type="NCBI Taxonomy" id="3044271"/>
    <lineage>
        <taxon>Bacteria</taxon>
        <taxon>Pseudomonadati</taxon>
        <taxon>Pseudomonadota</taxon>
        <taxon>Betaproteobacteria</taxon>
        <taxon>Neisseriales</taxon>
        <taxon>Chitinibacteraceae</taxon>
        <taxon>Iodobacter</taxon>
    </lineage>
</organism>
<dbReference type="RefSeq" id="WP_166826307.1">
    <property type="nucleotide sequence ID" value="NZ_JAAOLX010000005.1"/>
</dbReference>
<name>A0ABX0KSC2_9NEIS</name>
<dbReference type="Proteomes" id="UP000712570">
    <property type="component" value="Unassembled WGS sequence"/>
</dbReference>
<keyword evidence="2" id="KW-1185">Reference proteome</keyword>
<reference evidence="1 2" key="1">
    <citation type="submission" date="2020-03" db="EMBL/GenBank/DDBJ databases">
        <title>Draft genome sequence of environmentally isolated violet-colored cultures.</title>
        <authorList>
            <person name="Wilson H.S."/>
        </authorList>
    </citation>
    <scope>NUCLEOTIDE SEQUENCE [LARGE SCALE GENOMIC DNA]</scope>
    <source>
        <strain evidence="1 2">HSC-16F04</strain>
    </source>
</reference>
<evidence type="ECO:0000313" key="2">
    <source>
        <dbReference type="Proteomes" id="UP000712570"/>
    </source>
</evidence>
<sequence length="239" mass="26923">MKKDIKLCILNYSGNVGKSTLAQHMFMPRMPNAQYFSVESINSSDQIDSIEVEQLRGRQFNVLHEELLGLDSAVVDVGSSNVELFLQLMAQNVDSHSEFDLFILPTVSEDKQQKDTIETIRLLSKLGVPAKKIRVLFNRVEIDSDTDAEFETILSYKFVTKSFQTPSRGIVYENPAFQRVGSTGKTLNEIVNDTTDYRAKLRASTDENEKDFCKKMITIRGMAISANANMNEAFEAITS</sequence>
<accession>A0ABX0KSC2</accession>
<protein>
    <submittedName>
        <fullName evidence="1">Plasmid stabilization protein</fullName>
    </submittedName>
</protein>
<dbReference type="InterPro" id="IPR047985">
    <property type="entry name" value="StbB-like"/>
</dbReference>
<gene>
    <name evidence="1" type="ORF">HA050_11975</name>
</gene>
<dbReference type="InterPro" id="IPR027417">
    <property type="entry name" value="P-loop_NTPase"/>
</dbReference>
<comment type="caution">
    <text evidence="1">The sequence shown here is derived from an EMBL/GenBank/DDBJ whole genome shotgun (WGS) entry which is preliminary data.</text>
</comment>
<proteinExistence type="predicted"/>
<dbReference type="EMBL" id="JAAOLX010000005">
    <property type="protein sequence ID" value="NHQ86837.1"/>
    <property type="molecule type" value="Genomic_DNA"/>
</dbReference>